<dbReference type="Proteomes" id="UP000663891">
    <property type="component" value="Unassembled WGS sequence"/>
</dbReference>
<dbReference type="InterPro" id="IPR028089">
    <property type="entry name" value="DUF4455"/>
</dbReference>
<dbReference type="Proteomes" id="UP000663868">
    <property type="component" value="Unassembled WGS sequence"/>
</dbReference>
<feature type="region of interest" description="Disordered" evidence="2">
    <location>
        <begin position="1173"/>
        <end position="1221"/>
    </location>
</feature>
<evidence type="ECO:0000313" key="5">
    <source>
        <dbReference type="EMBL" id="CAF1052863.1"/>
    </source>
</evidence>
<dbReference type="Pfam" id="PF14644">
    <property type="entry name" value="DUF4456"/>
    <property type="match status" value="1"/>
</dbReference>
<evidence type="ECO:0000259" key="3">
    <source>
        <dbReference type="Pfam" id="PF14643"/>
    </source>
</evidence>
<feature type="compositionally biased region" description="Polar residues" evidence="2">
    <location>
        <begin position="1122"/>
        <end position="1134"/>
    </location>
</feature>
<protein>
    <submittedName>
        <fullName evidence="5">Uncharacterized protein</fullName>
    </submittedName>
</protein>
<feature type="region of interest" description="Disordered" evidence="2">
    <location>
        <begin position="1459"/>
        <end position="1485"/>
    </location>
</feature>
<reference evidence="5" key="1">
    <citation type="submission" date="2021-02" db="EMBL/GenBank/DDBJ databases">
        <authorList>
            <person name="Nowell W R."/>
        </authorList>
    </citation>
    <scope>NUCLEOTIDE SEQUENCE</scope>
</reference>
<feature type="compositionally biased region" description="Low complexity" evidence="2">
    <location>
        <begin position="1173"/>
        <end position="1187"/>
    </location>
</feature>
<evidence type="ECO:0000256" key="2">
    <source>
        <dbReference type="SAM" id="MobiDB-lite"/>
    </source>
</evidence>
<dbReference type="PANTHER" id="PTHR21444">
    <property type="entry name" value="COILED-COIL DOMAIN-CONTAINING PROTEIN 180"/>
    <property type="match status" value="1"/>
</dbReference>
<name>A0A814KL77_9BILA</name>
<comment type="caution">
    <text evidence="5">The sequence shown here is derived from an EMBL/GenBank/DDBJ whole genome shotgun (WGS) entry which is preliminary data.</text>
</comment>
<dbReference type="Pfam" id="PF14643">
    <property type="entry name" value="DUF4455"/>
    <property type="match status" value="1"/>
</dbReference>
<feature type="domain" description="DUF4456" evidence="4">
    <location>
        <begin position="1260"/>
        <end position="1464"/>
    </location>
</feature>
<evidence type="ECO:0000313" key="8">
    <source>
        <dbReference type="Proteomes" id="UP000663891"/>
    </source>
</evidence>
<evidence type="ECO:0000259" key="4">
    <source>
        <dbReference type="Pfam" id="PF14644"/>
    </source>
</evidence>
<feature type="coiled-coil region" evidence="1">
    <location>
        <begin position="914"/>
        <end position="948"/>
    </location>
</feature>
<sequence>MRASSAANSVRILPTNKVYRQLFDAQVQLSDAYNRVRDNQLSEPINIVTHPDATPLVRNIRPHESQKRQWISSLPYNNDSSINPVAIFFQDEQKRRQTEEEQELETIKREVFNLPDNMNGHGQTENDVNSKVNVTERLEAKRQIKFKQLWDEFLEKIAELNQNLLKELEGITRECNMYYEQGNKDIDKELKTMIYQKEITTLSFQLFDDEFQYLEKLLPTRHSKIQEYCQSIEELEMERTNKFRDLFKHYSDRLYRTHHLSDEDTASQLEKQANKLNSQIIENRKIYTELEARLLSGETDRIHHYREELVDYQNKWRENMWIILKQTWIARLSKCKVRLDAAIQTTCEPIGSNIAEKTRRLIEHINSLNTFIPPKSTKENAQKWHKQGYDIMDGIINERKALINQIIQIIKNEIDYLEEEWKIIGDKVIQTQVYNNEQIEMVYERDIEPLLEERKLFLQESVIDQAKIVYERLTNSMYNILDQLLAFIQPASCQWDNHQSQLERVTEQLADLMSESRRPHDLQNEKKLTKLDSTLDEMRSASNESILNRLLKSAYDQLDTIQANFTQFYKMEHEIVNKYSDMVTEEVNRYKNEMLDYFHAKEINTNDDESLSLLDTNPQLYTTSIARTTYKIEEINNNNESHLTENINTNNEEHSNSISNDQPQVQTFLTEDSSLTDIIPCTKSFQMPSNLVQSIMFNLCRAFLDYYDQWKEETIRRADAVIFTKHDELDKEMDFQMHLHEPRRIRIENDVHHVRAVHNAFGDDELSDIGGVGTGSVDELDPVPAPLTKTKNELSTHDERIERHIRGVDETLEQTDTNYRLMLNDFSKSINTYKDDIHTLEQLFVNATTTTRLIALQERLAKKRDTFMENVRISLRNFRQQFDEAMQCLRQANASFRESFIIFSEGGNYSREEIEVYRRKLEKTAGQIDKAETAILKEMEKLEKKQLEEATKIISLFQERFKNHMTDLQFIELANRWISDTQVKIKAEVGANNQQAQTLKKLIQSYQNQIDSFLNPNIDKQKTTLNEIRDIFQQILLMNYERALYLKCLNNELIIPASIVSILKNKGLITEEKLANDLHSGTNTDEMNTSRRPSKINIAARNSVDEVKSVKFAAPTRTTLSRNKSVTNTGTGLTNGHPEEMNTISTIRTLLHKSEHQESDEIVEADMSNTLASNSRSLASRSSSRSSQVKFSNAKFKNKKRPSVDGSVASSTTRRNPQGRAKTRDEIYALYCIFGEKKHSDQDFISRILNVLRESNEGLLTHAELYYREKGSRPVTRPQALREKFDDYANTMIEKLKSYEEQCRSYYEHSINEFRDMLELFERTSSLLAKAELNERTQQAEKVLNELKQQFDTILNAKFNDSTTEKSKNYDQLRPTLGHPARKNDLLEIDNREKIRQNELQQLVTELRLTTIKSIKTDAQTTVQALATNAEHLLILFDDILTADEIIKTKIPEVKQPLSELVRRQQSGRPLENRDPKPILERKQGHWPGLPLLDEQILRPAITTKKRSTAASQRQKTSASVVTQKTTLPQMETVAQRDQAYQHYKKVYIQTLSDIENRCSTILTDLDRYRSHWKESIEKLQQLRTC</sequence>
<feature type="coiled-coil region" evidence="1">
    <location>
        <begin position="1330"/>
        <end position="1357"/>
    </location>
</feature>
<dbReference type="EMBL" id="CAJNON010000161">
    <property type="protein sequence ID" value="CAF1052863.1"/>
    <property type="molecule type" value="Genomic_DNA"/>
</dbReference>
<evidence type="ECO:0000313" key="7">
    <source>
        <dbReference type="EMBL" id="CAF3667390.1"/>
    </source>
</evidence>
<dbReference type="OrthoDB" id="431588at2759"/>
<feature type="region of interest" description="Disordered" evidence="2">
    <location>
        <begin position="1122"/>
        <end position="1141"/>
    </location>
</feature>
<organism evidence="5 8">
    <name type="scientific">Adineta steineri</name>
    <dbReference type="NCBI Taxonomy" id="433720"/>
    <lineage>
        <taxon>Eukaryota</taxon>
        <taxon>Metazoa</taxon>
        <taxon>Spiralia</taxon>
        <taxon>Gnathifera</taxon>
        <taxon>Rotifera</taxon>
        <taxon>Eurotatoria</taxon>
        <taxon>Bdelloidea</taxon>
        <taxon>Adinetida</taxon>
        <taxon>Adinetidae</taxon>
        <taxon>Adineta</taxon>
    </lineage>
</organism>
<keyword evidence="1" id="KW-0175">Coiled coil</keyword>
<dbReference type="PANTHER" id="PTHR21444:SF14">
    <property type="entry name" value="COILED-COIL DOMAIN-CONTAINING PROTEIN 180"/>
    <property type="match status" value="1"/>
</dbReference>
<feature type="compositionally biased region" description="Basic and acidic residues" evidence="2">
    <location>
        <begin position="1471"/>
        <end position="1484"/>
    </location>
</feature>
<gene>
    <name evidence="7" type="ORF">KXQ929_LOCUS8736</name>
    <name evidence="6" type="ORF">OKA104_LOCUS5544</name>
    <name evidence="5" type="ORF">VCS650_LOCUS17505</name>
</gene>
<evidence type="ECO:0000256" key="1">
    <source>
        <dbReference type="SAM" id="Coils"/>
    </source>
</evidence>
<proteinExistence type="predicted"/>
<feature type="domain" description="DUF4455" evidence="3">
    <location>
        <begin position="140"/>
        <end position="605"/>
    </location>
</feature>
<dbReference type="EMBL" id="CAJOAY010000193">
    <property type="protein sequence ID" value="CAF3579815.1"/>
    <property type="molecule type" value="Genomic_DNA"/>
</dbReference>
<feature type="coiled-coil region" evidence="1">
    <location>
        <begin position="154"/>
        <end position="181"/>
    </location>
</feature>
<accession>A0A814KL77</accession>
<dbReference type="EMBL" id="CAJOBB010000385">
    <property type="protein sequence ID" value="CAF3667390.1"/>
    <property type="molecule type" value="Genomic_DNA"/>
</dbReference>
<dbReference type="InterPro" id="IPR027914">
    <property type="entry name" value="DUF4456"/>
</dbReference>
<evidence type="ECO:0000313" key="6">
    <source>
        <dbReference type="EMBL" id="CAF3579815.1"/>
    </source>
</evidence>
<dbReference type="Proteomes" id="UP000663881">
    <property type="component" value="Unassembled WGS sequence"/>
</dbReference>